<keyword evidence="3" id="KW-1185">Reference proteome</keyword>
<accession>A0A8R2NSU8</accession>
<evidence type="ECO:0000313" key="2">
    <source>
        <dbReference type="EnsemblMetazoa" id="XP_029345761.1"/>
    </source>
</evidence>
<dbReference type="GeneID" id="103308584"/>
<evidence type="ECO:0000256" key="1">
    <source>
        <dbReference type="SAM" id="MobiDB-lite"/>
    </source>
</evidence>
<proteinExistence type="predicted"/>
<feature type="region of interest" description="Disordered" evidence="1">
    <location>
        <begin position="439"/>
        <end position="477"/>
    </location>
</feature>
<dbReference type="Proteomes" id="UP000007819">
    <property type="component" value="Chromosome A2"/>
</dbReference>
<reference evidence="3" key="1">
    <citation type="submission" date="2010-06" db="EMBL/GenBank/DDBJ databases">
        <authorList>
            <person name="Jiang H."/>
            <person name="Abraham K."/>
            <person name="Ali S."/>
            <person name="Alsbrooks S.L."/>
            <person name="Anim B.N."/>
            <person name="Anosike U.S."/>
            <person name="Attaway T."/>
            <person name="Bandaranaike D.P."/>
            <person name="Battles P.K."/>
            <person name="Bell S.N."/>
            <person name="Bell A.V."/>
            <person name="Beltran B."/>
            <person name="Bickham C."/>
            <person name="Bustamante Y."/>
            <person name="Caleb T."/>
            <person name="Canada A."/>
            <person name="Cardenas V."/>
            <person name="Carter K."/>
            <person name="Chacko J."/>
            <person name="Chandrabose M.N."/>
            <person name="Chavez D."/>
            <person name="Chavez A."/>
            <person name="Chen L."/>
            <person name="Chu H.-S."/>
            <person name="Claassen K.J."/>
            <person name="Cockrell R."/>
            <person name="Collins M."/>
            <person name="Cooper J.A."/>
            <person name="Cree A."/>
            <person name="Curry S.M."/>
            <person name="Da Y."/>
            <person name="Dao M.D."/>
            <person name="Das B."/>
            <person name="Davila M.-L."/>
            <person name="Davy-Carroll L."/>
            <person name="Denson S."/>
            <person name="Dinh H."/>
            <person name="Ebong V.E."/>
            <person name="Edwards J.R."/>
            <person name="Egan A."/>
            <person name="El-Daye J."/>
            <person name="Escobedo L."/>
            <person name="Fernandez S."/>
            <person name="Fernando P.R."/>
            <person name="Flagg N."/>
            <person name="Forbes L.D."/>
            <person name="Fowler R.G."/>
            <person name="Fu Q."/>
            <person name="Gabisi R.A."/>
            <person name="Ganer J."/>
            <person name="Garbino Pronczuk A."/>
            <person name="Garcia R.M."/>
            <person name="Garner T."/>
            <person name="Garrett T.E."/>
            <person name="Gonzalez D.A."/>
            <person name="Hamid H."/>
            <person name="Hawkins E.S."/>
            <person name="Hirani K."/>
            <person name="Hogues M.E."/>
            <person name="Hollins B."/>
            <person name="Hsiao C.-H."/>
            <person name="Jabil R."/>
            <person name="James M.L."/>
            <person name="Jhangiani S.N."/>
            <person name="Johnson B."/>
            <person name="Johnson Q."/>
            <person name="Joshi V."/>
            <person name="Kalu J.B."/>
            <person name="Kam C."/>
            <person name="Kashfia A."/>
            <person name="Keebler J."/>
            <person name="Kisamo H."/>
            <person name="Kovar C.L."/>
            <person name="Lago L.A."/>
            <person name="Lai C.-Y."/>
            <person name="Laidlaw J."/>
            <person name="Lara F."/>
            <person name="Le T.-K."/>
            <person name="Lee S.L."/>
            <person name="Legall F.H."/>
            <person name="Lemon S.J."/>
            <person name="Lewis L.R."/>
            <person name="Li B."/>
            <person name="Liu Y."/>
            <person name="Liu Y.-S."/>
            <person name="Lopez J."/>
            <person name="Lozado R.J."/>
            <person name="Lu J."/>
            <person name="Madu R.C."/>
            <person name="Maheshwari M."/>
            <person name="Maheshwari R."/>
            <person name="Malloy K."/>
            <person name="Martinez E."/>
            <person name="Mathew T."/>
            <person name="Mercado I.C."/>
            <person name="Mercado C."/>
            <person name="Meyer B."/>
            <person name="Montgomery K."/>
            <person name="Morgan M.B."/>
            <person name="Munidasa M."/>
            <person name="Nazareth L.V."/>
            <person name="Nelson J."/>
            <person name="Ng B.M."/>
            <person name="Nguyen N.B."/>
            <person name="Nguyen P.Q."/>
            <person name="Nguyen T."/>
            <person name="Obregon M."/>
            <person name="Okwuonu G.O."/>
            <person name="Onwere C.G."/>
            <person name="Orozco G."/>
            <person name="Parra A."/>
            <person name="Patel S."/>
            <person name="Patil S."/>
            <person name="Perez A."/>
            <person name="Perez Y."/>
            <person name="Pham C."/>
            <person name="Primus E.L."/>
            <person name="Pu L.-L."/>
            <person name="Puazo M."/>
            <person name="Qin X."/>
            <person name="Quiroz J.B."/>
            <person name="Reese J."/>
            <person name="Richards S."/>
            <person name="Rives C.M."/>
            <person name="Robberts R."/>
            <person name="Ruiz S.J."/>
            <person name="Ruiz M.J."/>
            <person name="Santibanez J."/>
            <person name="Schneider B.W."/>
            <person name="Sisson I."/>
            <person name="Smith M."/>
            <person name="Sodergren E."/>
            <person name="Song X.-Z."/>
            <person name="Song B.B."/>
            <person name="Summersgill H."/>
            <person name="Thelus R."/>
            <person name="Thornton R.D."/>
            <person name="Trejos Z.Y."/>
            <person name="Usmani K."/>
            <person name="Vattathil S."/>
            <person name="Villasana D."/>
            <person name="Walker D.L."/>
            <person name="Wang S."/>
            <person name="Wang K."/>
            <person name="White C.S."/>
            <person name="Williams A.C."/>
            <person name="Williamson J."/>
            <person name="Wilson K."/>
            <person name="Woghiren I.O."/>
            <person name="Woodworth J.R."/>
            <person name="Worley K.C."/>
            <person name="Wright R.A."/>
            <person name="Wu W."/>
            <person name="Young L."/>
            <person name="Zhang L."/>
            <person name="Zhang J."/>
            <person name="Zhu Y."/>
            <person name="Muzny D.M."/>
            <person name="Weinstock G."/>
            <person name="Gibbs R.A."/>
        </authorList>
    </citation>
    <scope>NUCLEOTIDE SEQUENCE [LARGE SCALE GENOMIC DNA]</scope>
    <source>
        <strain evidence="3">LSR1</strain>
    </source>
</reference>
<organism evidence="2 3">
    <name type="scientific">Acyrthosiphon pisum</name>
    <name type="common">Pea aphid</name>
    <dbReference type="NCBI Taxonomy" id="7029"/>
    <lineage>
        <taxon>Eukaryota</taxon>
        <taxon>Metazoa</taxon>
        <taxon>Ecdysozoa</taxon>
        <taxon>Arthropoda</taxon>
        <taxon>Hexapoda</taxon>
        <taxon>Insecta</taxon>
        <taxon>Pterygota</taxon>
        <taxon>Neoptera</taxon>
        <taxon>Paraneoptera</taxon>
        <taxon>Hemiptera</taxon>
        <taxon>Sternorrhyncha</taxon>
        <taxon>Aphidomorpha</taxon>
        <taxon>Aphidoidea</taxon>
        <taxon>Aphididae</taxon>
        <taxon>Macrosiphini</taxon>
        <taxon>Acyrthosiphon</taxon>
    </lineage>
</organism>
<dbReference type="EnsemblMetazoa" id="XM_029489901.1">
    <property type="protein sequence ID" value="XP_029345761.1"/>
    <property type="gene ID" value="LOC103308584"/>
</dbReference>
<dbReference type="RefSeq" id="XP_029345761.1">
    <property type="nucleotide sequence ID" value="XM_029489901.1"/>
</dbReference>
<sequence length="548" mass="59631">MAVELRVCAFVESFCDVLDCWNVEFEENSMGPGKKPNLRNRIPTPSKIPASSAVEMPPDDSSVNIKFLDVTFGSLDVSDDIPQFCDQPQEQNSLPPVVKYYDSIAQKGDSVLTQTEHSTISDQASVQTQRLLQVNKPPQPSIKMLQHPNVPHSTDYLTKKNSAVANLYQNINTGQSTSMYNSSAYSNNHHGLSSHTSVYGTTASNIGGNSSNSHNLQSSQSNYSNLNANYPQTEAQPQFPSYPYPNPYSYQPSGISYPPIVSDANLASMYFTSTYYNYMHQNIHQTGNTHLSMSPVLLTSTTNSTKESLTNFYSLNPMYPSVSSSLTGRETAGPGILNVASYSSVTDSRYAHTDNNASPDSYTLFQQTGTLAHQQILLNLPIAPSYAYYYGQMVVPASPFQYGTMYLMVPAASATSYDTVAINTMSGYSNTVATPAGNNNVNETLGSSSVTGSSNDHGSSSKPYDKQQQPFQSPPLFSVTNNDGVGGYCSAGSYPPVFNSSIPPGNPQLHHIAPLEDQQELSSEIDNISRNQSVNPTSNKVKVKKNYS</sequence>
<dbReference type="Pfam" id="PF12478">
    <property type="entry name" value="UBAP2-Lig"/>
    <property type="match status" value="1"/>
</dbReference>
<feature type="compositionally biased region" description="Polar residues" evidence="1">
    <location>
        <begin position="526"/>
        <end position="540"/>
    </location>
</feature>
<reference evidence="2" key="2">
    <citation type="submission" date="2022-06" db="UniProtKB">
        <authorList>
            <consortium name="EnsemblMetazoa"/>
        </authorList>
    </citation>
    <scope>IDENTIFICATION</scope>
</reference>
<protein>
    <submittedName>
        <fullName evidence="2">Uncharacterized protein</fullName>
    </submittedName>
</protein>
<feature type="compositionally biased region" description="Polar residues" evidence="1">
    <location>
        <begin position="439"/>
        <end position="462"/>
    </location>
</feature>
<dbReference type="OrthoDB" id="5918007at2759"/>
<dbReference type="AlphaFoldDB" id="A0A8R2NSU8"/>
<feature type="region of interest" description="Disordered" evidence="1">
    <location>
        <begin position="526"/>
        <end position="548"/>
    </location>
</feature>
<dbReference type="KEGG" id="api:103308584"/>
<feature type="compositionally biased region" description="Low complexity" evidence="1">
    <location>
        <begin position="467"/>
        <end position="477"/>
    </location>
</feature>
<feature type="compositionally biased region" description="Low complexity" evidence="1">
    <location>
        <begin position="204"/>
        <end position="229"/>
    </location>
</feature>
<feature type="region of interest" description="Disordered" evidence="1">
    <location>
        <begin position="203"/>
        <end position="229"/>
    </location>
</feature>
<dbReference type="InterPro" id="IPR022166">
    <property type="entry name" value="UBAP2/Lig"/>
</dbReference>
<evidence type="ECO:0000313" key="3">
    <source>
        <dbReference type="Proteomes" id="UP000007819"/>
    </source>
</evidence>
<name>A0A8R2NSU8_ACYPI</name>